<keyword evidence="2" id="KW-0560">Oxidoreductase</keyword>
<dbReference type="STRING" id="1328759.A0A5C2SHJ3"/>
<keyword evidence="5" id="KW-1185">Reference proteome</keyword>
<dbReference type="Gene3D" id="3.50.50.60">
    <property type="entry name" value="FAD/NAD(P)-binding domain"/>
    <property type="match status" value="1"/>
</dbReference>
<sequence length="433" mass="48078">MAPSQPLRVAIIGAGPAGLGALIALSKVDGVDVQVYEQAQKLREIGAGISVQNNGWRVLDKLDVPPIPPESYFRNSGRKRNEHWNGRNGSYIKAQLDPEGIPDEKLHIRTHRARLQEALLKAAPQERIHLKKRLSKVDFLPTGGAKLTFEDGFTATVDLVVGADGIRSAVRRWAFPEHTINYTGRIAYRTVFPISLVESIPDFPHKTIFWHGEDGRWIYTSPLGDGLFEITASTLEPKELGEAVSWGQPAEVQALRKHFTEFHPVVRAIIEAVPPETLGQYATFSGPQLESIVRHGSVALLGDASHPLAGAFGAGAAFALEDAWTLAQSVSYTLENSLPLPEGLCLFDKTRSPYYGQLFSELKSMAAAAEKGKHLPWDERVADRIEERWGNLEWIYSYDVETAWNDTLREEASIQQQTKTVTRDEENQLSARL</sequence>
<dbReference type="InterPro" id="IPR036188">
    <property type="entry name" value="FAD/NAD-bd_sf"/>
</dbReference>
<dbReference type="PANTHER" id="PTHR13789">
    <property type="entry name" value="MONOOXYGENASE"/>
    <property type="match status" value="1"/>
</dbReference>
<dbReference type="SUPFAM" id="SSF51905">
    <property type="entry name" value="FAD/NAD(P)-binding domain"/>
    <property type="match status" value="1"/>
</dbReference>
<gene>
    <name evidence="4" type="ORF">L227DRAFT_521358</name>
</gene>
<evidence type="ECO:0000256" key="1">
    <source>
        <dbReference type="ARBA" id="ARBA00007992"/>
    </source>
</evidence>
<keyword evidence="3 4" id="KW-0503">Monooxygenase</keyword>
<dbReference type="OrthoDB" id="417877at2759"/>
<evidence type="ECO:0000256" key="2">
    <source>
        <dbReference type="ARBA" id="ARBA00023002"/>
    </source>
</evidence>
<dbReference type="InterPro" id="IPR050493">
    <property type="entry name" value="FAD-dep_Monooxygenase_BioMet"/>
</dbReference>
<dbReference type="GO" id="GO:0004497">
    <property type="term" value="F:monooxygenase activity"/>
    <property type="evidence" value="ECO:0007669"/>
    <property type="project" value="UniProtKB-KW"/>
</dbReference>
<dbReference type="AlphaFoldDB" id="A0A5C2SHJ3"/>
<evidence type="ECO:0000313" key="4">
    <source>
        <dbReference type="EMBL" id="RPD63305.1"/>
    </source>
</evidence>
<evidence type="ECO:0000256" key="3">
    <source>
        <dbReference type="ARBA" id="ARBA00023033"/>
    </source>
</evidence>
<organism evidence="4 5">
    <name type="scientific">Lentinus tigrinus ALCF2SS1-6</name>
    <dbReference type="NCBI Taxonomy" id="1328759"/>
    <lineage>
        <taxon>Eukaryota</taxon>
        <taxon>Fungi</taxon>
        <taxon>Dikarya</taxon>
        <taxon>Basidiomycota</taxon>
        <taxon>Agaricomycotina</taxon>
        <taxon>Agaricomycetes</taxon>
        <taxon>Polyporales</taxon>
        <taxon>Polyporaceae</taxon>
        <taxon>Lentinus</taxon>
    </lineage>
</organism>
<comment type="similarity">
    <text evidence="1">Belongs to the paxM FAD-dependent monooxygenase family.</text>
</comment>
<protein>
    <submittedName>
        <fullName evidence="4">Putative monooxygenase</fullName>
    </submittedName>
</protein>
<dbReference type="SUPFAM" id="SSF54373">
    <property type="entry name" value="FAD-linked reductases, C-terminal domain"/>
    <property type="match status" value="1"/>
</dbReference>
<dbReference type="EMBL" id="ML122256">
    <property type="protein sequence ID" value="RPD63305.1"/>
    <property type="molecule type" value="Genomic_DNA"/>
</dbReference>
<evidence type="ECO:0000313" key="5">
    <source>
        <dbReference type="Proteomes" id="UP000313359"/>
    </source>
</evidence>
<dbReference type="Proteomes" id="UP000313359">
    <property type="component" value="Unassembled WGS sequence"/>
</dbReference>
<reference evidence="4" key="1">
    <citation type="journal article" date="2018" name="Genome Biol. Evol.">
        <title>Genomics and development of Lentinus tigrinus, a white-rot wood-decaying mushroom with dimorphic fruiting bodies.</title>
        <authorList>
            <person name="Wu B."/>
            <person name="Xu Z."/>
            <person name="Knudson A."/>
            <person name="Carlson A."/>
            <person name="Chen N."/>
            <person name="Kovaka S."/>
            <person name="LaButti K."/>
            <person name="Lipzen A."/>
            <person name="Pennachio C."/>
            <person name="Riley R."/>
            <person name="Schakwitz W."/>
            <person name="Umezawa K."/>
            <person name="Ohm R.A."/>
            <person name="Grigoriev I.V."/>
            <person name="Nagy L.G."/>
            <person name="Gibbons J."/>
            <person name="Hibbett D."/>
        </authorList>
    </citation>
    <scope>NUCLEOTIDE SEQUENCE [LARGE SCALE GENOMIC DNA]</scope>
    <source>
        <strain evidence="4">ALCF2SS1-6</strain>
    </source>
</reference>
<accession>A0A5C2SHJ3</accession>
<dbReference type="PANTHER" id="PTHR13789:SF309">
    <property type="entry name" value="PUTATIVE (AFU_ORTHOLOGUE AFUA_6G14510)-RELATED"/>
    <property type="match status" value="1"/>
</dbReference>
<name>A0A5C2SHJ3_9APHY</name>
<dbReference type="PRINTS" id="PR00420">
    <property type="entry name" value="RNGMNOXGNASE"/>
</dbReference>
<proteinExistence type="inferred from homology"/>